<dbReference type="Proteomes" id="UP000008311">
    <property type="component" value="Unassembled WGS sequence"/>
</dbReference>
<dbReference type="InParanoid" id="B9RGS7"/>
<dbReference type="eggNOG" id="ENOG502S0ZC">
    <property type="taxonomic scope" value="Eukaryota"/>
</dbReference>
<dbReference type="InterPro" id="IPR055290">
    <property type="entry name" value="At3g26010-like"/>
</dbReference>
<sequence>MEISSFSKLSINRDYTVGLMCHYLFSNGSAQYVFLDLNDERSAVLNQALSFCTETSYNICASCNGLLLFSSVRDNSISYNVLNLFSKQLVVLPQPQIARRCIRTGLALNGHHYQVVRIFSIKDVEVCIAGSSSAGAAGGSDILEMEIFSSQTGMWRQYYSMIRLPPELPTLSTNPLFSNGALHWELGGNLLIYYINHGKCMLIKLPNYSEDWSWYSMSYGQCLWESRGHVHYCYSDFRGIHTWILINDHSFSSRPDPNNFKWKLSHSILHKTLMSLNPAIFSHIRQRQSWKPYFVSPCAYDEHLDTLYLRIPGIIVSYDLRAQTLKELCTFTFPDTNFHCCMLFLIVKGDSLVGNGKATSGDGAVVSLPIASAFLRRCNSN</sequence>
<reference evidence="3" key="1">
    <citation type="journal article" date="2010" name="Nat. Biotechnol.">
        <title>Draft genome sequence of the oilseed species Ricinus communis.</title>
        <authorList>
            <person name="Chan A.P."/>
            <person name="Crabtree J."/>
            <person name="Zhao Q."/>
            <person name="Lorenzi H."/>
            <person name="Orvis J."/>
            <person name="Puiu D."/>
            <person name="Melake-Berhan A."/>
            <person name="Jones K.M."/>
            <person name="Redman J."/>
            <person name="Chen G."/>
            <person name="Cahoon E.B."/>
            <person name="Gedil M."/>
            <person name="Stanke M."/>
            <person name="Haas B.J."/>
            <person name="Wortman J.R."/>
            <person name="Fraser-Liggett C.M."/>
            <person name="Ravel J."/>
            <person name="Rabinowicz P.D."/>
        </authorList>
    </citation>
    <scope>NUCLEOTIDE SEQUENCE [LARGE SCALE GENOMIC DNA]</scope>
    <source>
        <strain evidence="3">cv. Hale</strain>
    </source>
</reference>
<keyword evidence="3" id="KW-1185">Reference proteome</keyword>
<dbReference type="Pfam" id="PF24750">
    <property type="entry name" value="b-prop_At3g26010-like"/>
    <property type="match status" value="1"/>
</dbReference>
<name>B9RGS7_RICCO</name>
<dbReference type="PANTHER" id="PTHR35546:SF70">
    <property type="entry name" value="F-BOX PROTEIN INTERACTION DOMAIN PROTEIN"/>
    <property type="match status" value="1"/>
</dbReference>
<dbReference type="InterPro" id="IPR056592">
    <property type="entry name" value="Beta-prop_At3g26010-like"/>
</dbReference>
<evidence type="ECO:0000313" key="2">
    <source>
        <dbReference type="EMBL" id="EEF49289.1"/>
    </source>
</evidence>
<gene>
    <name evidence="2" type="ORF">RCOM_1443620</name>
</gene>
<organism evidence="2 3">
    <name type="scientific">Ricinus communis</name>
    <name type="common">Castor bean</name>
    <dbReference type="NCBI Taxonomy" id="3988"/>
    <lineage>
        <taxon>Eukaryota</taxon>
        <taxon>Viridiplantae</taxon>
        <taxon>Streptophyta</taxon>
        <taxon>Embryophyta</taxon>
        <taxon>Tracheophyta</taxon>
        <taxon>Spermatophyta</taxon>
        <taxon>Magnoliopsida</taxon>
        <taxon>eudicotyledons</taxon>
        <taxon>Gunneridae</taxon>
        <taxon>Pentapetalae</taxon>
        <taxon>rosids</taxon>
        <taxon>fabids</taxon>
        <taxon>Malpighiales</taxon>
        <taxon>Euphorbiaceae</taxon>
        <taxon>Acalyphoideae</taxon>
        <taxon>Acalypheae</taxon>
        <taxon>Ricinus</taxon>
    </lineage>
</organism>
<protein>
    <recommendedName>
        <fullName evidence="1">F-box protein At3g26010-like beta-propeller domain-containing protein</fullName>
    </recommendedName>
</protein>
<accession>B9RGS7</accession>
<evidence type="ECO:0000259" key="1">
    <source>
        <dbReference type="Pfam" id="PF24750"/>
    </source>
</evidence>
<feature type="domain" description="F-box protein At3g26010-like beta-propeller" evidence="1">
    <location>
        <begin position="50"/>
        <end position="269"/>
    </location>
</feature>
<dbReference type="PANTHER" id="PTHR35546">
    <property type="entry name" value="F-BOX PROTEIN INTERACTION DOMAIN PROTEIN-RELATED"/>
    <property type="match status" value="1"/>
</dbReference>
<evidence type="ECO:0000313" key="3">
    <source>
        <dbReference type="Proteomes" id="UP000008311"/>
    </source>
</evidence>
<dbReference type="AlphaFoldDB" id="B9RGS7"/>
<proteinExistence type="predicted"/>
<dbReference type="EMBL" id="EQ973778">
    <property type="protein sequence ID" value="EEF49289.1"/>
    <property type="molecule type" value="Genomic_DNA"/>
</dbReference>